<sequence>MTSAQSSGRLRAPDNPRNRMNNARGQHRISGQLCALGTRPLPRRVNWLSTANAYLDISLLSGRDKTITVMSEWPVSVLQVNEGQSAFQITTYQLI</sequence>
<dbReference type="AlphaFoldDB" id="A0ABD0J102"/>
<evidence type="ECO:0000313" key="3">
    <source>
        <dbReference type="Proteomes" id="UP001519460"/>
    </source>
</evidence>
<name>A0ABD0J102_9CAEN</name>
<dbReference type="EMBL" id="JACVVK020000772">
    <property type="protein sequence ID" value="KAK7447332.1"/>
    <property type="molecule type" value="Genomic_DNA"/>
</dbReference>
<gene>
    <name evidence="2" type="ORF">BaRGS_00040190</name>
</gene>
<evidence type="ECO:0000313" key="2">
    <source>
        <dbReference type="EMBL" id="KAK7447332.1"/>
    </source>
</evidence>
<feature type="region of interest" description="Disordered" evidence="1">
    <location>
        <begin position="1"/>
        <end position="27"/>
    </location>
</feature>
<evidence type="ECO:0000256" key="1">
    <source>
        <dbReference type="SAM" id="MobiDB-lite"/>
    </source>
</evidence>
<protein>
    <submittedName>
        <fullName evidence="2">Uncharacterized protein</fullName>
    </submittedName>
</protein>
<accession>A0ABD0J102</accession>
<proteinExistence type="predicted"/>
<comment type="caution">
    <text evidence="2">The sequence shown here is derived from an EMBL/GenBank/DDBJ whole genome shotgun (WGS) entry which is preliminary data.</text>
</comment>
<organism evidence="2 3">
    <name type="scientific">Batillaria attramentaria</name>
    <dbReference type="NCBI Taxonomy" id="370345"/>
    <lineage>
        <taxon>Eukaryota</taxon>
        <taxon>Metazoa</taxon>
        <taxon>Spiralia</taxon>
        <taxon>Lophotrochozoa</taxon>
        <taxon>Mollusca</taxon>
        <taxon>Gastropoda</taxon>
        <taxon>Caenogastropoda</taxon>
        <taxon>Sorbeoconcha</taxon>
        <taxon>Cerithioidea</taxon>
        <taxon>Batillariidae</taxon>
        <taxon>Batillaria</taxon>
    </lineage>
</organism>
<reference evidence="2 3" key="1">
    <citation type="journal article" date="2023" name="Sci. Data">
        <title>Genome assembly of the Korean intertidal mud-creeper Batillaria attramentaria.</title>
        <authorList>
            <person name="Patra A.K."/>
            <person name="Ho P.T."/>
            <person name="Jun S."/>
            <person name="Lee S.J."/>
            <person name="Kim Y."/>
            <person name="Won Y.J."/>
        </authorList>
    </citation>
    <scope>NUCLEOTIDE SEQUENCE [LARGE SCALE GENOMIC DNA]</scope>
    <source>
        <strain evidence="2">Wonlab-2016</strain>
    </source>
</reference>
<keyword evidence="3" id="KW-1185">Reference proteome</keyword>
<dbReference type="Proteomes" id="UP001519460">
    <property type="component" value="Unassembled WGS sequence"/>
</dbReference>